<dbReference type="EMBL" id="HAEB01013662">
    <property type="protein sequence ID" value="SBQ60189.1"/>
    <property type="molecule type" value="Transcribed_RNA"/>
</dbReference>
<reference evidence="2" key="1">
    <citation type="submission" date="2016-05" db="EMBL/GenBank/DDBJ databases">
        <authorList>
            <person name="Lavstsen T."/>
            <person name="Jespersen J.S."/>
        </authorList>
    </citation>
    <scope>NUCLEOTIDE SEQUENCE</scope>
    <source>
        <tissue evidence="2">Brain</tissue>
    </source>
</reference>
<gene>
    <name evidence="2" type="primary">Nfu_g_1_024811</name>
</gene>
<feature type="non-terminal residue" evidence="2">
    <location>
        <position position="67"/>
    </location>
</feature>
<feature type="chain" id="PRO_5008370091" evidence="1">
    <location>
        <begin position="29"/>
        <end position="67"/>
    </location>
</feature>
<feature type="non-terminal residue" evidence="2">
    <location>
        <position position="1"/>
    </location>
</feature>
<sequence length="67" mass="7658">QINKSIHTFHLSAQCLLIFLSLFNVTSALKYCNSKSQHLLVCTPSVYTNILKLQLFTCIHMKGVKIY</sequence>
<accession>A0A1A8FPX5</accession>
<evidence type="ECO:0000313" key="2">
    <source>
        <dbReference type="EMBL" id="SBQ60189.1"/>
    </source>
</evidence>
<keyword evidence="1" id="KW-0732">Signal</keyword>
<protein>
    <submittedName>
        <fullName evidence="2">Uncharacterized protein</fullName>
    </submittedName>
</protein>
<proteinExistence type="predicted"/>
<name>A0A1A8FPX5_9TELE</name>
<feature type="signal peptide" evidence="1">
    <location>
        <begin position="1"/>
        <end position="28"/>
    </location>
</feature>
<dbReference type="AlphaFoldDB" id="A0A1A8FPX5"/>
<reference evidence="2" key="2">
    <citation type="submission" date="2016-06" db="EMBL/GenBank/DDBJ databases">
        <title>The genome of a short-lived fish provides insights into sex chromosome evolution and the genetic control of aging.</title>
        <authorList>
            <person name="Reichwald K."/>
            <person name="Felder M."/>
            <person name="Petzold A."/>
            <person name="Koch P."/>
            <person name="Groth M."/>
            <person name="Platzer M."/>
        </authorList>
    </citation>
    <scope>NUCLEOTIDE SEQUENCE</scope>
    <source>
        <tissue evidence="2">Brain</tissue>
    </source>
</reference>
<organism evidence="2">
    <name type="scientific">Nothobranchius korthausae</name>
    <dbReference type="NCBI Taxonomy" id="1143690"/>
    <lineage>
        <taxon>Eukaryota</taxon>
        <taxon>Metazoa</taxon>
        <taxon>Chordata</taxon>
        <taxon>Craniata</taxon>
        <taxon>Vertebrata</taxon>
        <taxon>Euteleostomi</taxon>
        <taxon>Actinopterygii</taxon>
        <taxon>Neopterygii</taxon>
        <taxon>Teleostei</taxon>
        <taxon>Neoteleostei</taxon>
        <taxon>Acanthomorphata</taxon>
        <taxon>Ovalentaria</taxon>
        <taxon>Atherinomorphae</taxon>
        <taxon>Cyprinodontiformes</taxon>
        <taxon>Nothobranchiidae</taxon>
        <taxon>Nothobranchius</taxon>
    </lineage>
</organism>
<evidence type="ECO:0000256" key="1">
    <source>
        <dbReference type="SAM" id="SignalP"/>
    </source>
</evidence>